<dbReference type="HAMAP" id="MF_00368">
    <property type="entry name" value="Ribosomal_bL12"/>
    <property type="match status" value="1"/>
</dbReference>
<evidence type="ECO:0000313" key="7">
    <source>
        <dbReference type="Proteomes" id="UP001210211"/>
    </source>
</evidence>
<sequence length="172" mass="18492">MSRSLAVLRLLRLLRQNPSRHRAATYSTSTTPTPSPRVSAIVDEISSLTLLEASSLSSALQSRLGVDQLPIFAILSPGATPSFASASGGAASAAPEEKKEEKTSFDLKLESFEAANKIKVIKEVRGFTDLGLKEAKELVEKAPMVIKKGVTKEEAEKIVEKMKEIGAKVVLE</sequence>
<dbReference type="InterPro" id="IPR008932">
    <property type="entry name" value="Ribosomal_bL12_oligo"/>
</dbReference>
<dbReference type="GO" id="GO:0005737">
    <property type="term" value="C:cytoplasm"/>
    <property type="evidence" value="ECO:0007669"/>
    <property type="project" value="UniProtKB-ARBA"/>
</dbReference>
<dbReference type="InterPro" id="IPR036235">
    <property type="entry name" value="Ribosomal_bL12_oligo_N_sf"/>
</dbReference>
<dbReference type="NCBIfam" id="TIGR00855">
    <property type="entry name" value="L12"/>
    <property type="match status" value="1"/>
</dbReference>
<dbReference type="CDD" id="cd00387">
    <property type="entry name" value="Ribosomal_L7_L12"/>
    <property type="match status" value="1"/>
</dbReference>
<evidence type="ECO:0008006" key="8">
    <source>
        <dbReference type="Google" id="ProtNLM"/>
    </source>
</evidence>
<dbReference type="PANTHER" id="PTHR45987">
    <property type="entry name" value="39S RIBOSOMAL PROTEIN L12"/>
    <property type="match status" value="1"/>
</dbReference>
<dbReference type="PANTHER" id="PTHR45987:SF4">
    <property type="entry name" value="LARGE RIBOSOMAL SUBUNIT PROTEIN BL12M"/>
    <property type="match status" value="1"/>
</dbReference>
<dbReference type="EMBL" id="JAMRDG010000001">
    <property type="protein sequence ID" value="KAJ3700001.1"/>
    <property type="molecule type" value="Genomic_DNA"/>
</dbReference>
<dbReference type="GO" id="GO:1990904">
    <property type="term" value="C:ribonucleoprotein complex"/>
    <property type="evidence" value="ECO:0007669"/>
    <property type="project" value="UniProtKB-KW"/>
</dbReference>
<reference evidence="6 7" key="1">
    <citation type="journal article" date="2022" name="Cell">
        <title>Repeat-based holocentromeres influence genome architecture and karyotype evolution.</title>
        <authorList>
            <person name="Hofstatter P.G."/>
            <person name="Thangavel G."/>
            <person name="Lux T."/>
            <person name="Neumann P."/>
            <person name="Vondrak T."/>
            <person name="Novak P."/>
            <person name="Zhang M."/>
            <person name="Costa L."/>
            <person name="Castellani M."/>
            <person name="Scott A."/>
            <person name="Toegelov H."/>
            <person name="Fuchs J."/>
            <person name="Mata-Sucre Y."/>
            <person name="Dias Y."/>
            <person name="Vanzela A.L.L."/>
            <person name="Huettel B."/>
            <person name="Almeida C.C.S."/>
            <person name="Simkova H."/>
            <person name="Souza G."/>
            <person name="Pedrosa-Harand A."/>
            <person name="Macas J."/>
            <person name="Mayer K.F.X."/>
            <person name="Houben A."/>
            <person name="Marques A."/>
        </authorList>
    </citation>
    <scope>NUCLEOTIDE SEQUENCE [LARGE SCALE GENOMIC DNA]</scope>
    <source>
        <strain evidence="6">RhyTen1mFocal</strain>
    </source>
</reference>
<evidence type="ECO:0000256" key="3">
    <source>
        <dbReference type="ARBA" id="ARBA00023274"/>
    </source>
</evidence>
<feature type="domain" description="Large ribosomal subunit protein bL12 oligomerization" evidence="5">
    <location>
        <begin position="39"/>
        <end position="79"/>
    </location>
</feature>
<dbReference type="GO" id="GO:0003735">
    <property type="term" value="F:structural constituent of ribosome"/>
    <property type="evidence" value="ECO:0007669"/>
    <property type="project" value="InterPro"/>
</dbReference>
<dbReference type="Gene3D" id="1.20.5.710">
    <property type="entry name" value="Single helix bin"/>
    <property type="match status" value="1"/>
</dbReference>
<evidence type="ECO:0000256" key="2">
    <source>
        <dbReference type="ARBA" id="ARBA00022980"/>
    </source>
</evidence>
<dbReference type="GO" id="GO:0003729">
    <property type="term" value="F:mRNA binding"/>
    <property type="evidence" value="ECO:0007669"/>
    <property type="project" value="TreeGrafter"/>
</dbReference>
<dbReference type="SUPFAM" id="SSF48300">
    <property type="entry name" value="Ribosomal protein L7/12, oligomerisation (N-terminal) domain"/>
    <property type="match status" value="1"/>
</dbReference>
<name>A0AAD6ET12_9POAL</name>
<keyword evidence="7" id="KW-1185">Reference proteome</keyword>
<evidence type="ECO:0000259" key="5">
    <source>
        <dbReference type="Pfam" id="PF16320"/>
    </source>
</evidence>
<protein>
    <recommendedName>
        <fullName evidence="8">Ribosomal protein L7/L12 C-terminal domain-containing protein</fullName>
    </recommendedName>
</protein>
<keyword evidence="3" id="KW-0687">Ribonucleoprotein</keyword>
<dbReference type="Pfam" id="PF16320">
    <property type="entry name" value="Ribosomal_L12_N"/>
    <property type="match status" value="1"/>
</dbReference>
<keyword evidence="2" id="KW-0689">Ribosomal protein</keyword>
<gene>
    <name evidence="6" type="ORF">LUZ61_003706</name>
</gene>
<accession>A0AAD6ET12</accession>
<dbReference type="InterPro" id="IPR013823">
    <property type="entry name" value="Ribosomal_bL12_C"/>
</dbReference>
<dbReference type="GO" id="GO:0006412">
    <property type="term" value="P:translation"/>
    <property type="evidence" value="ECO:0007669"/>
    <property type="project" value="InterPro"/>
</dbReference>
<dbReference type="FunFam" id="3.30.1390.10:FF:000001">
    <property type="entry name" value="50S ribosomal protein L7/L12"/>
    <property type="match status" value="1"/>
</dbReference>
<evidence type="ECO:0000256" key="1">
    <source>
        <dbReference type="ARBA" id="ARBA00007197"/>
    </source>
</evidence>
<proteinExistence type="inferred from homology"/>
<comment type="similarity">
    <text evidence="1">Belongs to the bacterial ribosomal protein bL12 family.</text>
</comment>
<organism evidence="6 7">
    <name type="scientific">Rhynchospora tenuis</name>
    <dbReference type="NCBI Taxonomy" id="198213"/>
    <lineage>
        <taxon>Eukaryota</taxon>
        <taxon>Viridiplantae</taxon>
        <taxon>Streptophyta</taxon>
        <taxon>Embryophyta</taxon>
        <taxon>Tracheophyta</taxon>
        <taxon>Spermatophyta</taxon>
        <taxon>Magnoliopsida</taxon>
        <taxon>Liliopsida</taxon>
        <taxon>Poales</taxon>
        <taxon>Cyperaceae</taxon>
        <taxon>Cyperoideae</taxon>
        <taxon>Rhynchosporeae</taxon>
        <taxon>Rhynchospora</taxon>
    </lineage>
</organism>
<evidence type="ECO:0000313" key="6">
    <source>
        <dbReference type="EMBL" id="KAJ3700001.1"/>
    </source>
</evidence>
<evidence type="ECO:0000259" key="4">
    <source>
        <dbReference type="Pfam" id="PF00542"/>
    </source>
</evidence>
<dbReference type="InterPro" id="IPR014719">
    <property type="entry name" value="Ribosomal_bL12_C/ClpS-like"/>
</dbReference>
<dbReference type="InterPro" id="IPR000206">
    <property type="entry name" value="Ribosomal_bL12"/>
</dbReference>
<dbReference type="SUPFAM" id="SSF54736">
    <property type="entry name" value="ClpS-like"/>
    <property type="match status" value="1"/>
</dbReference>
<comment type="caution">
    <text evidence="6">The sequence shown here is derived from an EMBL/GenBank/DDBJ whole genome shotgun (WGS) entry which is preliminary data.</text>
</comment>
<dbReference type="Gene3D" id="3.30.1390.10">
    <property type="match status" value="1"/>
</dbReference>
<dbReference type="Proteomes" id="UP001210211">
    <property type="component" value="Unassembled WGS sequence"/>
</dbReference>
<dbReference type="GO" id="GO:0005840">
    <property type="term" value="C:ribosome"/>
    <property type="evidence" value="ECO:0007669"/>
    <property type="project" value="UniProtKB-KW"/>
</dbReference>
<dbReference type="AlphaFoldDB" id="A0AAD6ET12"/>
<dbReference type="Pfam" id="PF00542">
    <property type="entry name" value="Ribosomal_L12"/>
    <property type="match status" value="1"/>
</dbReference>
<feature type="domain" description="Large ribosomal subunit protein bL12 C-terminal" evidence="4">
    <location>
        <begin position="105"/>
        <end position="171"/>
    </location>
</feature>